<comment type="similarity">
    <text evidence="2">Belongs to the aspartate/ornithine carbamoyltransferase superfamily.</text>
</comment>
<feature type="domain" description="Aspartate/ornithine carbamoyltransferase carbamoyl-P binding" evidence="4">
    <location>
        <begin position="36"/>
        <end position="178"/>
    </location>
</feature>
<evidence type="ECO:0000256" key="1">
    <source>
        <dbReference type="ARBA" id="ARBA00022679"/>
    </source>
</evidence>
<keyword evidence="1 2" id="KW-0808">Transferase</keyword>
<sequence>MRFDRRSPDVYGLAHPKALLKEIAENGEVLQLLGNQHIVSSSQFDGAMFRQLLRLAAKFESNPERYTRFNSPLSGKILINAFYEPSTRTRLSFDSAWHRLGGDTITITDRSSTGIAKGESLEDVAEMFNNYGDCVVLRDNHADSVHRMMGSLRIPIVNAGNGTEEHPTQAMADLYAILKARPELAREDVAADNRIQIGIVGIPRRMRTVRSLLKTLTAFPGIIDQITLIHDHSVSVTDLFDPGQREELEACGLPIGTSHNLKEQLPHLDVIYINAIVPMGQNYETLGRAFHLTASDPFKEGAIVLHPLARGEELDVSLDTTPHNWYFAQARGAVFLRMALLTCLVERAERVMDVI</sequence>
<feature type="domain" description="Aspartate/ornithine carbamoyltransferase Asp/Orn-binding" evidence="3">
    <location>
        <begin position="195"/>
        <end position="343"/>
    </location>
</feature>
<dbReference type="PANTHER" id="PTHR45753:SF6">
    <property type="entry name" value="ASPARTATE CARBAMOYLTRANSFERASE"/>
    <property type="match status" value="1"/>
</dbReference>
<dbReference type="GO" id="GO:0044205">
    <property type="term" value="P:'de novo' UMP biosynthetic process"/>
    <property type="evidence" value="ECO:0007669"/>
    <property type="project" value="UniProtKB-UniPathway"/>
</dbReference>
<gene>
    <name evidence="5" type="ORF">ERJ67_07585</name>
</gene>
<dbReference type="SUPFAM" id="SSF53671">
    <property type="entry name" value="Aspartate/ornithine carbamoyltransferase"/>
    <property type="match status" value="1"/>
</dbReference>
<organism evidence="5 6">
    <name type="scientific">Aphanocapsa feldmannii 277cV</name>
    <dbReference type="NCBI Taxonomy" id="2507553"/>
    <lineage>
        <taxon>Bacteria</taxon>
        <taxon>Bacillati</taxon>
        <taxon>Cyanobacteriota</taxon>
        <taxon>Cyanophyceae</taxon>
        <taxon>Oscillatoriophycideae</taxon>
        <taxon>Chroococcales</taxon>
        <taxon>Microcystaceae</taxon>
        <taxon>Aphanocapsa</taxon>
    </lineage>
</organism>
<dbReference type="PRINTS" id="PR00100">
    <property type="entry name" value="AOTCASE"/>
</dbReference>
<dbReference type="InterPro" id="IPR006131">
    <property type="entry name" value="Asp_carbamoyltransf_Asp/Orn-bd"/>
</dbReference>
<dbReference type="InterPro" id="IPR006130">
    <property type="entry name" value="Asp/Orn_carbamoylTrfase"/>
</dbReference>
<dbReference type="GO" id="GO:0006520">
    <property type="term" value="P:amino acid metabolic process"/>
    <property type="evidence" value="ECO:0007669"/>
    <property type="project" value="InterPro"/>
</dbReference>
<proteinExistence type="inferred from homology"/>
<dbReference type="InterPro" id="IPR006132">
    <property type="entry name" value="Asp/Orn_carbamoyltranf_P-bd"/>
</dbReference>
<dbReference type="PANTHER" id="PTHR45753">
    <property type="entry name" value="ORNITHINE CARBAMOYLTRANSFERASE, MITOCHONDRIAL"/>
    <property type="match status" value="1"/>
</dbReference>
<protein>
    <submittedName>
        <fullName evidence="5">Aspartate carbamoyltransferase</fullName>
    </submittedName>
</protein>
<dbReference type="EMBL" id="SRMO01000071">
    <property type="protein sequence ID" value="TGG91873.1"/>
    <property type="molecule type" value="Genomic_DNA"/>
</dbReference>
<dbReference type="GO" id="GO:0016743">
    <property type="term" value="F:carboxyl- or carbamoyltransferase activity"/>
    <property type="evidence" value="ECO:0007669"/>
    <property type="project" value="InterPro"/>
</dbReference>
<dbReference type="Pfam" id="PF02729">
    <property type="entry name" value="OTCace_N"/>
    <property type="match status" value="1"/>
</dbReference>
<reference evidence="5 6" key="1">
    <citation type="journal article" date="2019" name="mSystems">
        <title>Life at home and on the roam: Genomic adaptions reflect the dual lifestyle of an intracellular, facultative symbiont.</title>
        <authorList>
            <person name="Burgsdorf I."/>
        </authorList>
    </citation>
    <scope>NUCLEOTIDE SEQUENCE [LARGE SCALE GENOMIC DNA]</scope>
    <source>
        <strain evidence="5">277cV</strain>
    </source>
</reference>
<dbReference type="GO" id="GO:0005829">
    <property type="term" value="C:cytosol"/>
    <property type="evidence" value="ECO:0007669"/>
    <property type="project" value="TreeGrafter"/>
</dbReference>
<dbReference type="GO" id="GO:0016597">
    <property type="term" value="F:amino acid binding"/>
    <property type="evidence" value="ECO:0007669"/>
    <property type="project" value="InterPro"/>
</dbReference>
<dbReference type="PRINTS" id="PR00101">
    <property type="entry name" value="ATCASE"/>
</dbReference>
<comment type="caution">
    <text evidence="5">The sequence shown here is derived from an EMBL/GenBank/DDBJ whole genome shotgun (WGS) entry which is preliminary data.</text>
</comment>
<name>A0A524RML6_9CHRO</name>
<dbReference type="Gene3D" id="3.40.50.1370">
    <property type="entry name" value="Aspartate/ornithine carbamoyltransferase"/>
    <property type="match status" value="2"/>
</dbReference>
<evidence type="ECO:0000259" key="4">
    <source>
        <dbReference type="Pfam" id="PF02729"/>
    </source>
</evidence>
<evidence type="ECO:0000313" key="6">
    <source>
        <dbReference type="Proteomes" id="UP000317990"/>
    </source>
</evidence>
<dbReference type="InterPro" id="IPR036901">
    <property type="entry name" value="Asp/Orn_carbamoylTrfase_sf"/>
</dbReference>
<dbReference type="Pfam" id="PF00185">
    <property type="entry name" value="OTCace"/>
    <property type="match status" value="1"/>
</dbReference>
<dbReference type="UniPathway" id="UPA00070">
    <property type="reaction ID" value="UER00116"/>
</dbReference>
<evidence type="ECO:0000259" key="3">
    <source>
        <dbReference type="Pfam" id="PF00185"/>
    </source>
</evidence>
<accession>A0A524RML6</accession>
<dbReference type="PROSITE" id="PS00097">
    <property type="entry name" value="CARBAMOYLTRANSFERASE"/>
    <property type="match status" value="1"/>
</dbReference>
<dbReference type="Proteomes" id="UP000317990">
    <property type="component" value="Unassembled WGS sequence"/>
</dbReference>
<evidence type="ECO:0000313" key="5">
    <source>
        <dbReference type="EMBL" id="TGG91873.1"/>
    </source>
</evidence>
<dbReference type="AlphaFoldDB" id="A0A524RML6"/>
<evidence type="ECO:0000256" key="2">
    <source>
        <dbReference type="RuleBase" id="RU003634"/>
    </source>
</evidence>